<dbReference type="FunFam" id="1.20.120.1770:FF:000007">
    <property type="entry name" value="Cytochrome b561 and DOMON domain-containing protein"/>
    <property type="match status" value="1"/>
</dbReference>
<keyword evidence="19" id="KW-1185">Reference proteome</keyword>
<organism evidence="18 19">
    <name type="scientific">Capsella rubella</name>
    <dbReference type="NCBI Taxonomy" id="81985"/>
    <lineage>
        <taxon>Eukaryota</taxon>
        <taxon>Viridiplantae</taxon>
        <taxon>Streptophyta</taxon>
        <taxon>Embryophyta</taxon>
        <taxon>Tracheophyta</taxon>
        <taxon>Spermatophyta</taxon>
        <taxon>Magnoliopsida</taxon>
        <taxon>eudicotyledons</taxon>
        <taxon>Gunneridae</taxon>
        <taxon>Pentapetalae</taxon>
        <taxon>rosids</taxon>
        <taxon>malvids</taxon>
        <taxon>Brassicales</taxon>
        <taxon>Brassicaceae</taxon>
        <taxon>Camelineae</taxon>
        <taxon>Capsella</taxon>
    </lineage>
</organism>
<evidence type="ECO:0000256" key="1">
    <source>
        <dbReference type="ARBA" id="ARBA00001970"/>
    </source>
</evidence>
<dbReference type="GO" id="GO:0016020">
    <property type="term" value="C:membrane"/>
    <property type="evidence" value="ECO:0007669"/>
    <property type="project" value="UniProtKB-SubCell"/>
</dbReference>
<keyword evidence="4" id="KW-0349">Heme</keyword>
<evidence type="ECO:0000256" key="6">
    <source>
        <dbReference type="ARBA" id="ARBA00022723"/>
    </source>
</evidence>
<evidence type="ECO:0000256" key="8">
    <source>
        <dbReference type="ARBA" id="ARBA00022982"/>
    </source>
</evidence>
<dbReference type="PIRSF" id="PIRSF037471">
    <property type="entry name" value="UCP037471"/>
    <property type="match status" value="1"/>
</dbReference>
<keyword evidence="9 15" id="KW-1133">Transmembrane helix</keyword>
<feature type="transmembrane region" description="Helical" evidence="15">
    <location>
        <begin position="308"/>
        <end position="325"/>
    </location>
</feature>
<feature type="domain" description="DOMON" evidence="16">
    <location>
        <begin position="78"/>
        <end position="192"/>
    </location>
</feature>
<reference evidence="19" key="1">
    <citation type="journal article" date="2013" name="Nat. Genet.">
        <title>The Capsella rubella genome and the genomic consequences of rapid mating system evolution.</title>
        <authorList>
            <person name="Slotte T."/>
            <person name="Hazzouri K.M."/>
            <person name="Agren J.A."/>
            <person name="Koenig D."/>
            <person name="Maumus F."/>
            <person name="Guo Y.L."/>
            <person name="Steige K."/>
            <person name="Platts A.E."/>
            <person name="Escobar J.S."/>
            <person name="Newman L.K."/>
            <person name="Wang W."/>
            <person name="Mandakova T."/>
            <person name="Vello E."/>
            <person name="Smith L.M."/>
            <person name="Henz S.R."/>
            <person name="Steffen J."/>
            <person name="Takuno S."/>
            <person name="Brandvain Y."/>
            <person name="Coop G."/>
            <person name="Andolfatto P."/>
            <person name="Hu T.T."/>
            <person name="Blanchette M."/>
            <person name="Clark R.M."/>
            <person name="Quesneville H."/>
            <person name="Nordborg M."/>
            <person name="Gaut B.S."/>
            <person name="Lysak M.A."/>
            <person name="Jenkins J."/>
            <person name="Grimwood J."/>
            <person name="Chapman J."/>
            <person name="Prochnik S."/>
            <person name="Shu S."/>
            <person name="Rokhsar D."/>
            <person name="Schmutz J."/>
            <person name="Weigel D."/>
            <person name="Wright S.I."/>
        </authorList>
    </citation>
    <scope>NUCLEOTIDE SEQUENCE [LARGE SCALE GENOMIC DNA]</scope>
    <source>
        <strain evidence="19">cv. Monte Gargano</strain>
    </source>
</reference>
<sequence>SAFCFFPINISLKHNPYLSNLTPTTFQDRTHKDMEPKITLFAVLATLLVLTVNGQSGCNTHRFENNLAFTTCSPLQALGSFLHWTYNEANGTVSIAFRHPGTTTSSWIAWGLNPSGTQMVGTQALVAFTNSSGQFQAYTSSVNSYTTQLERGSLSFRVSRVSATLVNGEATIFATLELPANLITANQLWQVGPVTNGVPMIHSRSGDNMRSMGRIDFRTGQSTAGGGSGDRLTKRNTHGILNAVSWGVLMPLGAMMARYMKVFADPTWFYLHIAFQVSGYAIGVAGWATGIKLGNDSPGTSYSTHRNLGIALFTFATLQVFALLLRPKPDHKFRRYWNVYHHSVGYTTIILSIINIFKGLDILDPADKWRWAYIGILIFLGACVLILEPLTWFIVLRRKNRGGNTVAAPTSNKYSNGTTTSTGPHHQDA</sequence>
<dbReference type="InterPro" id="IPR017214">
    <property type="entry name" value="UCP037471"/>
</dbReference>
<dbReference type="OrthoDB" id="2419613at2759"/>
<dbReference type="eggNOG" id="KOG4293">
    <property type="taxonomic scope" value="Eukaryota"/>
</dbReference>
<keyword evidence="7" id="KW-0732">Signal</keyword>
<keyword evidence="8" id="KW-0249">Electron transport</keyword>
<dbReference type="EMBL" id="KB870811">
    <property type="protein sequence ID" value="EOA16674.1"/>
    <property type="molecule type" value="Genomic_DNA"/>
</dbReference>
<feature type="transmembrane region" description="Helical" evidence="15">
    <location>
        <begin position="369"/>
        <end position="395"/>
    </location>
</feature>
<evidence type="ECO:0000256" key="12">
    <source>
        <dbReference type="ARBA" id="ARBA00053871"/>
    </source>
</evidence>
<feature type="transmembrane region" description="Helical" evidence="15">
    <location>
        <begin position="239"/>
        <end position="257"/>
    </location>
</feature>
<evidence type="ECO:0000256" key="5">
    <source>
        <dbReference type="ARBA" id="ARBA00022692"/>
    </source>
</evidence>
<evidence type="ECO:0000256" key="2">
    <source>
        <dbReference type="ARBA" id="ARBA00004141"/>
    </source>
</evidence>
<dbReference type="CDD" id="cd08760">
    <property type="entry name" value="Cyt_b561_FRRS1_like"/>
    <property type="match status" value="1"/>
</dbReference>
<evidence type="ECO:0000256" key="4">
    <source>
        <dbReference type="ARBA" id="ARBA00022617"/>
    </source>
</evidence>
<feature type="domain" description="Cytochrome b561" evidence="17">
    <location>
        <begin position="198"/>
        <end position="396"/>
    </location>
</feature>
<dbReference type="PROSITE" id="PS50836">
    <property type="entry name" value="DOMON"/>
    <property type="match status" value="1"/>
</dbReference>
<dbReference type="GO" id="GO:0046872">
    <property type="term" value="F:metal ion binding"/>
    <property type="evidence" value="ECO:0007669"/>
    <property type="project" value="UniProtKB-KW"/>
</dbReference>
<dbReference type="PANTHER" id="PTHR23130:SF199">
    <property type="entry name" value="CYTOCHROME B561 AND DOMON DOMAIN-CONTAINING PROTEIN"/>
    <property type="match status" value="1"/>
</dbReference>
<dbReference type="SMART" id="SM00665">
    <property type="entry name" value="B561"/>
    <property type="match status" value="1"/>
</dbReference>
<evidence type="ECO:0000256" key="9">
    <source>
        <dbReference type="ARBA" id="ARBA00022989"/>
    </source>
</evidence>
<dbReference type="InterPro" id="IPR045265">
    <property type="entry name" value="AIR12_DOMON"/>
</dbReference>
<evidence type="ECO:0000259" key="16">
    <source>
        <dbReference type="PROSITE" id="PS50836"/>
    </source>
</evidence>
<dbReference type="Pfam" id="PF04526">
    <property type="entry name" value="DUF568"/>
    <property type="match status" value="1"/>
</dbReference>
<evidence type="ECO:0000256" key="14">
    <source>
        <dbReference type="SAM" id="MobiDB-lite"/>
    </source>
</evidence>
<evidence type="ECO:0000313" key="18">
    <source>
        <dbReference type="EMBL" id="EOA16674.1"/>
    </source>
</evidence>
<evidence type="ECO:0008006" key="20">
    <source>
        <dbReference type="Google" id="ProtNLM"/>
    </source>
</evidence>
<dbReference type="AlphaFoldDB" id="R0GIK0"/>
<protein>
    <recommendedName>
        <fullName evidence="20">Cytochrome b561 and DOMON domain-containing protein</fullName>
    </recommendedName>
</protein>
<feature type="binding site" description="axial binding residue" evidence="13">
    <location>
        <position position="341"/>
    </location>
    <ligand>
        <name>heme b</name>
        <dbReference type="ChEBI" id="CHEBI:60344"/>
        <label>1</label>
    </ligand>
    <ligandPart>
        <name>Fe</name>
        <dbReference type="ChEBI" id="CHEBI:18248"/>
    </ligandPart>
</feature>
<name>R0GIK0_9BRAS</name>
<feature type="non-terminal residue" evidence="18">
    <location>
        <position position="1"/>
    </location>
</feature>
<feature type="transmembrane region" description="Helical" evidence="15">
    <location>
        <begin position="269"/>
        <end position="288"/>
    </location>
</feature>
<dbReference type="CDD" id="cd09629">
    <property type="entry name" value="DOMON_CIL1_like"/>
    <property type="match status" value="1"/>
</dbReference>
<evidence type="ECO:0000259" key="17">
    <source>
        <dbReference type="PROSITE" id="PS50939"/>
    </source>
</evidence>
<evidence type="ECO:0000256" key="3">
    <source>
        <dbReference type="ARBA" id="ARBA00022448"/>
    </source>
</evidence>
<feature type="binding site" description="axial binding residue" evidence="13">
    <location>
        <position position="272"/>
    </location>
    <ligand>
        <name>heme b</name>
        <dbReference type="ChEBI" id="CHEBI:60344"/>
        <label>1</label>
    </ligand>
    <ligandPart>
        <name>Fe</name>
        <dbReference type="ChEBI" id="CHEBI:18248"/>
    </ligandPart>
</feature>
<keyword evidence="5 15" id="KW-0812">Transmembrane</keyword>
<dbReference type="Pfam" id="PF03188">
    <property type="entry name" value="Cytochrom_B561"/>
    <property type="match status" value="1"/>
</dbReference>
<feature type="region of interest" description="Disordered" evidence="14">
    <location>
        <begin position="405"/>
        <end position="429"/>
    </location>
</feature>
<evidence type="ECO:0000256" key="7">
    <source>
        <dbReference type="ARBA" id="ARBA00022729"/>
    </source>
</evidence>
<feature type="binding site" description="axial binding residue" evidence="13">
    <location>
        <position position="238"/>
    </location>
    <ligand>
        <name>heme b</name>
        <dbReference type="ChEBI" id="CHEBI:60344"/>
        <label>1</label>
    </ligand>
    <ligandPart>
        <name>Fe</name>
        <dbReference type="ChEBI" id="CHEBI:18248"/>
    </ligandPart>
</feature>
<dbReference type="KEGG" id="crb:17880501"/>
<evidence type="ECO:0000256" key="15">
    <source>
        <dbReference type="SAM" id="Phobius"/>
    </source>
</evidence>
<evidence type="ECO:0000256" key="10">
    <source>
        <dbReference type="ARBA" id="ARBA00023004"/>
    </source>
</evidence>
<evidence type="ECO:0000256" key="13">
    <source>
        <dbReference type="PIRSR" id="PIRSR037471-1"/>
    </source>
</evidence>
<dbReference type="PROSITE" id="PS50939">
    <property type="entry name" value="CYTOCHROME_B561"/>
    <property type="match status" value="1"/>
</dbReference>
<dbReference type="STRING" id="81985.R0GIK0"/>
<keyword evidence="10 13" id="KW-0408">Iron</keyword>
<keyword evidence="11 15" id="KW-0472">Membrane</keyword>
<feature type="binding site" description="axial binding residue" evidence="13">
    <location>
        <position position="305"/>
    </location>
    <ligand>
        <name>heme b</name>
        <dbReference type="ChEBI" id="CHEBI:60344"/>
        <label>1</label>
    </ligand>
    <ligandPart>
        <name>Fe</name>
        <dbReference type="ChEBI" id="CHEBI:18248"/>
    </ligandPart>
</feature>
<dbReference type="PANTHER" id="PTHR23130">
    <property type="entry name" value="CYTOCHROME B561 AND DOMON DOMAIN-CONTAINING PROTEIN"/>
    <property type="match status" value="1"/>
</dbReference>
<feature type="transmembrane region" description="Helical" evidence="15">
    <location>
        <begin position="337"/>
        <end position="357"/>
    </location>
</feature>
<dbReference type="Proteomes" id="UP000029121">
    <property type="component" value="Unassembled WGS sequence"/>
</dbReference>
<accession>R0GIK0</accession>
<evidence type="ECO:0000256" key="11">
    <source>
        <dbReference type="ARBA" id="ARBA00023136"/>
    </source>
</evidence>
<proteinExistence type="predicted"/>
<comment type="cofactor">
    <cofactor evidence="1">
        <name>heme b</name>
        <dbReference type="ChEBI" id="CHEBI:60344"/>
    </cofactor>
</comment>
<comment type="function">
    <text evidence="12">May act as a catecholamine-responsive trans-membrane electron transporter.</text>
</comment>
<keyword evidence="6 13" id="KW-0479">Metal-binding</keyword>
<evidence type="ECO:0000313" key="19">
    <source>
        <dbReference type="Proteomes" id="UP000029121"/>
    </source>
</evidence>
<keyword evidence="3" id="KW-0813">Transport</keyword>
<dbReference type="InterPro" id="IPR005018">
    <property type="entry name" value="DOMON_domain"/>
</dbReference>
<dbReference type="Gene3D" id="1.20.120.1770">
    <property type="match status" value="1"/>
</dbReference>
<feature type="compositionally biased region" description="Polar residues" evidence="14">
    <location>
        <begin position="407"/>
        <end position="429"/>
    </location>
</feature>
<gene>
    <name evidence="18" type="ORF">CARUB_v10004863mg</name>
</gene>
<dbReference type="InterPro" id="IPR006593">
    <property type="entry name" value="Cyt_b561/ferric_Rdtase_TM"/>
</dbReference>
<comment type="subcellular location">
    <subcellularLocation>
        <location evidence="2">Membrane</location>
        <topology evidence="2">Multi-pass membrane protein</topology>
    </subcellularLocation>
</comment>